<dbReference type="Gene3D" id="3.40.50.2300">
    <property type="match status" value="1"/>
</dbReference>
<name>A0A6M5YIQ0_9BACT</name>
<proteinExistence type="predicted"/>
<sequence>MAKLVRTLFVCEGNRHRSPTAERLYAATPNVKVRSAGTSPLARVEITDELLEWADVVFVMDRLLERSIRKRFTAVLEGKRVVCLEIPDDYQLMQPELLALLTERLAPHLGAPHWEP</sequence>
<organism evidence="2 3">
    <name type="scientific">Frigoriglobus tundricola</name>
    <dbReference type="NCBI Taxonomy" id="2774151"/>
    <lineage>
        <taxon>Bacteria</taxon>
        <taxon>Pseudomonadati</taxon>
        <taxon>Planctomycetota</taxon>
        <taxon>Planctomycetia</taxon>
        <taxon>Gemmatales</taxon>
        <taxon>Gemmataceae</taxon>
        <taxon>Frigoriglobus</taxon>
    </lineage>
</organism>
<dbReference type="SUPFAM" id="SSF52788">
    <property type="entry name" value="Phosphotyrosine protein phosphatases I"/>
    <property type="match status" value="1"/>
</dbReference>
<reference evidence="3" key="1">
    <citation type="submission" date="2020-05" db="EMBL/GenBank/DDBJ databases">
        <title>Frigoriglobus tundricola gen. nov., sp. nov., a psychrotolerant cellulolytic planctomycete of the family Gemmataceae with two divergent copies of 16S rRNA gene.</title>
        <authorList>
            <person name="Kulichevskaya I.S."/>
            <person name="Ivanova A.A."/>
            <person name="Naumoff D.G."/>
            <person name="Beletsky A.V."/>
            <person name="Rijpstra W.I.C."/>
            <person name="Sinninghe Damste J.S."/>
            <person name="Mardanov A.V."/>
            <person name="Ravin N.V."/>
            <person name="Dedysh S.N."/>
        </authorList>
    </citation>
    <scope>NUCLEOTIDE SEQUENCE [LARGE SCALE GENOMIC DNA]</scope>
    <source>
        <strain evidence="3">PL17</strain>
    </source>
</reference>
<feature type="domain" description="Phosphotyrosine protein phosphatase I" evidence="1">
    <location>
        <begin position="5"/>
        <end position="111"/>
    </location>
</feature>
<evidence type="ECO:0000313" key="2">
    <source>
        <dbReference type="EMBL" id="QJW93424.1"/>
    </source>
</evidence>
<dbReference type="InterPro" id="IPR016919">
    <property type="entry name" value="UCP029416_PTP"/>
</dbReference>
<dbReference type="AlphaFoldDB" id="A0A6M5YIQ0"/>
<accession>A0A6M5YIQ0</accession>
<gene>
    <name evidence="2" type="ORF">FTUN_0930</name>
</gene>
<dbReference type="Proteomes" id="UP000503447">
    <property type="component" value="Chromosome"/>
</dbReference>
<dbReference type="PIRSF" id="PIRSF029416">
    <property type="entry name" value="UCP029416_PTP"/>
    <property type="match status" value="1"/>
</dbReference>
<protein>
    <submittedName>
        <fullName evidence="2">Cellular communication/signal transduction</fullName>
    </submittedName>
</protein>
<dbReference type="SMART" id="SM00226">
    <property type="entry name" value="LMWPc"/>
    <property type="match status" value="1"/>
</dbReference>
<keyword evidence="3" id="KW-1185">Reference proteome</keyword>
<dbReference type="KEGG" id="ftj:FTUN_0930"/>
<dbReference type="InterPro" id="IPR036196">
    <property type="entry name" value="Ptyr_pPase_sf"/>
</dbReference>
<dbReference type="EMBL" id="CP053452">
    <property type="protein sequence ID" value="QJW93424.1"/>
    <property type="molecule type" value="Genomic_DNA"/>
</dbReference>
<evidence type="ECO:0000313" key="3">
    <source>
        <dbReference type="Proteomes" id="UP000503447"/>
    </source>
</evidence>
<dbReference type="InterPro" id="IPR023485">
    <property type="entry name" value="Ptyr_pPase"/>
</dbReference>
<evidence type="ECO:0000259" key="1">
    <source>
        <dbReference type="SMART" id="SM00226"/>
    </source>
</evidence>